<dbReference type="AlphaFoldDB" id="A0AA88NGV2"/>
<dbReference type="PANTHER" id="PTHR45784:SF8">
    <property type="entry name" value="C-TYPE MANNOSE RECEPTOR 2-RELATED"/>
    <property type="match status" value="1"/>
</dbReference>
<keyword evidence="2" id="KW-0472">Membrane</keyword>
<sequence>MLTKSSSSGLFFSLPTFFFNLSLFMLRSDQSRIYVHVTDRTTWFKAQSYCREYYTDLVTLRNIDDIYALQSPCLTGESCWIGLQREQSGSPLWKWSNGENSNFTNWIKDQPDNYGGIENCVIMTSFLWNDVPCEVSYEFLCYDEPVLVQESKTWEEALEYCRNLSGSFTTSNYSYDLLLLDYRGFNLTSREVIVNAQTQEVWIGLRFLAGNWLWLNGNPLSGQLPACPAAGNNCGTMTKSGELQLSNCSEKMNFICARK</sequence>
<evidence type="ECO:0000313" key="5">
    <source>
        <dbReference type="Proteomes" id="UP001187415"/>
    </source>
</evidence>
<dbReference type="PROSITE" id="PS50041">
    <property type="entry name" value="C_TYPE_LECTIN_2"/>
    <property type="match status" value="2"/>
</dbReference>
<feature type="domain" description="C-type lectin" evidence="3">
    <location>
        <begin position="137"/>
        <end position="257"/>
    </location>
</feature>
<reference evidence="4" key="1">
    <citation type="submission" date="2023-07" db="EMBL/GenBank/DDBJ databases">
        <title>Chromosome-level Genome Assembly of Striped Snakehead (Channa striata).</title>
        <authorList>
            <person name="Liu H."/>
        </authorList>
    </citation>
    <scope>NUCLEOTIDE SEQUENCE</scope>
    <source>
        <strain evidence="4">Gz</strain>
        <tissue evidence="4">Muscle</tissue>
    </source>
</reference>
<name>A0AA88NGV2_CHASR</name>
<proteinExistence type="predicted"/>
<evidence type="ECO:0000259" key="3">
    <source>
        <dbReference type="PROSITE" id="PS50041"/>
    </source>
</evidence>
<dbReference type="Pfam" id="PF00059">
    <property type="entry name" value="Lectin_C"/>
    <property type="match status" value="2"/>
</dbReference>
<dbReference type="PANTHER" id="PTHR45784">
    <property type="entry name" value="C-TYPE LECTIN DOMAIN FAMILY 20 MEMBER A-RELATED"/>
    <property type="match status" value="1"/>
</dbReference>
<keyword evidence="5" id="KW-1185">Reference proteome</keyword>
<evidence type="ECO:0000313" key="4">
    <source>
        <dbReference type="EMBL" id="KAK2853463.1"/>
    </source>
</evidence>
<dbReference type="InterPro" id="IPR016187">
    <property type="entry name" value="CTDL_fold"/>
</dbReference>
<protein>
    <recommendedName>
        <fullName evidence="3">C-type lectin domain-containing protein</fullName>
    </recommendedName>
</protein>
<evidence type="ECO:0000256" key="1">
    <source>
        <dbReference type="ARBA" id="ARBA00023157"/>
    </source>
</evidence>
<organism evidence="4 5">
    <name type="scientific">Channa striata</name>
    <name type="common">Snakehead murrel</name>
    <name type="synonym">Ophicephalus striatus</name>
    <dbReference type="NCBI Taxonomy" id="64152"/>
    <lineage>
        <taxon>Eukaryota</taxon>
        <taxon>Metazoa</taxon>
        <taxon>Chordata</taxon>
        <taxon>Craniata</taxon>
        <taxon>Vertebrata</taxon>
        <taxon>Euteleostomi</taxon>
        <taxon>Actinopterygii</taxon>
        <taxon>Neopterygii</taxon>
        <taxon>Teleostei</taxon>
        <taxon>Neoteleostei</taxon>
        <taxon>Acanthomorphata</taxon>
        <taxon>Anabantaria</taxon>
        <taxon>Anabantiformes</taxon>
        <taxon>Channoidei</taxon>
        <taxon>Channidae</taxon>
        <taxon>Channa</taxon>
    </lineage>
</organism>
<dbReference type="Proteomes" id="UP001187415">
    <property type="component" value="Unassembled WGS sequence"/>
</dbReference>
<feature type="transmembrane region" description="Helical" evidence="2">
    <location>
        <begin position="6"/>
        <end position="26"/>
    </location>
</feature>
<dbReference type="InterPro" id="IPR018378">
    <property type="entry name" value="C-type_lectin_CS"/>
</dbReference>
<keyword evidence="2" id="KW-0812">Transmembrane</keyword>
<keyword evidence="1" id="KW-1015">Disulfide bond</keyword>
<dbReference type="EMBL" id="JAUPFM010000004">
    <property type="protein sequence ID" value="KAK2853463.1"/>
    <property type="molecule type" value="Genomic_DNA"/>
</dbReference>
<dbReference type="InterPro" id="IPR001304">
    <property type="entry name" value="C-type_lectin-like"/>
</dbReference>
<keyword evidence="2" id="KW-1133">Transmembrane helix</keyword>
<feature type="domain" description="C-type lectin" evidence="3">
    <location>
        <begin position="29"/>
        <end position="142"/>
    </location>
</feature>
<dbReference type="SMART" id="SM00034">
    <property type="entry name" value="CLECT"/>
    <property type="match status" value="2"/>
</dbReference>
<evidence type="ECO:0000256" key="2">
    <source>
        <dbReference type="SAM" id="Phobius"/>
    </source>
</evidence>
<dbReference type="Gene3D" id="3.10.100.10">
    <property type="entry name" value="Mannose-Binding Protein A, subunit A"/>
    <property type="match status" value="2"/>
</dbReference>
<dbReference type="SUPFAM" id="SSF56436">
    <property type="entry name" value="C-type lectin-like"/>
    <property type="match status" value="2"/>
</dbReference>
<accession>A0AA88NGV2</accession>
<gene>
    <name evidence="4" type="ORF">Q5P01_006124</name>
</gene>
<comment type="caution">
    <text evidence="4">The sequence shown here is derived from an EMBL/GenBank/DDBJ whole genome shotgun (WGS) entry which is preliminary data.</text>
</comment>
<dbReference type="InterPro" id="IPR016186">
    <property type="entry name" value="C-type_lectin-like/link_sf"/>
</dbReference>
<dbReference type="PROSITE" id="PS00615">
    <property type="entry name" value="C_TYPE_LECTIN_1"/>
    <property type="match status" value="1"/>
</dbReference>